<organism evidence="1 2">
    <name type="scientific">Elysia crispata</name>
    <name type="common">lettuce slug</name>
    <dbReference type="NCBI Taxonomy" id="231223"/>
    <lineage>
        <taxon>Eukaryota</taxon>
        <taxon>Metazoa</taxon>
        <taxon>Spiralia</taxon>
        <taxon>Lophotrochozoa</taxon>
        <taxon>Mollusca</taxon>
        <taxon>Gastropoda</taxon>
        <taxon>Heterobranchia</taxon>
        <taxon>Euthyneura</taxon>
        <taxon>Panpulmonata</taxon>
        <taxon>Sacoglossa</taxon>
        <taxon>Placobranchoidea</taxon>
        <taxon>Plakobranchidae</taxon>
        <taxon>Elysia</taxon>
    </lineage>
</organism>
<evidence type="ECO:0000313" key="1">
    <source>
        <dbReference type="EMBL" id="KAK3781455.1"/>
    </source>
</evidence>
<protein>
    <submittedName>
        <fullName evidence="1">Uncharacterized protein</fullName>
    </submittedName>
</protein>
<reference evidence="1" key="1">
    <citation type="journal article" date="2023" name="G3 (Bethesda)">
        <title>A reference genome for the long-term kleptoplast-retaining sea slug Elysia crispata morphotype clarki.</title>
        <authorList>
            <person name="Eastman K.E."/>
            <person name="Pendleton A.L."/>
            <person name="Shaikh M.A."/>
            <person name="Suttiyut T."/>
            <person name="Ogas R."/>
            <person name="Tomko P."/>
            <person name="Gavelis G."/>
            <person name="Widhalm J.R."/>
            <person name="Wisecaver J.H."/>
        </authorList>
    </citation>
    <scope>NUCLEOTIDE SEQUENCE</scope>
    <source>
        <strain evidence="1">ECLA1</strain>
    </source>
</reference>
<name>A0AAE1DT83_9GAST</name>
<evidence type="ECO:0000313" key="2">
    <source>
        <dbReference type="Proteomes" id="UP001283361"/>
    </source>
</evidence>
<keyword evidence="2" id="KW-1185">Reference proteome</keyword>
<proteinExistence type="predicted"/>
<dbReference type="EMBL" id="JAWDGP010002624">
    <property type="protein sequence ID" value="KAK3781455.1"/>
    <property type="molecule type" value="Genomic_DNA"/>
</dbReference>
<dbReference type="AlphaFoldDB" id="A0AAE1DT83"/>
<dbReference type="Proteomes" id="UP001283361">
    <property type="component" value="Unassembled WGS sequence"/>
</dbReference>
<accession>A0AAE1DT83</accession>
<sequence length="171" mass="19265">MSIASHVNIFSFKKPDNLKFNAGTEKREVEALVAPDIGSAVNGCTTKCDALFDQIKCEIENTVSHTATIRVPMPTLMPLASTLCTPTLEACRNNVEILVPGLIELGLDTFAKTEMSGFVVKAKRQKLHRSREDQVTYISQKIEDEFQDKRHTIEIWIDNRKSVRQSVEEWA</sequence>
<gene>
    <name evidence="1" type="ORF">RRG08_019080</name>
</gene>
<comment type="caution">
    <text evidence="1">The sequence shown here is derived from an EMBL/GenBank/DDBJ whole genome shotgun (WGS) entry which is preliminary data.</text>
</comment>